<dbReference type="AlphaFoldDB" id="A0A4P1RHP0"/>
<dbReference type="STRING" id="3871.A0A4P1RHP0"/>
<evidence type="ECO:0000256" key="8">
    <source>
        <dbReference type="SAM" id="MobiDB-lite"/>
    </source>
</evidence>
<accession>A0A4P1RHP0</accession>
<dbReference type="InterPro" id="IPR039361">
    <property type="entry name" value="Cyclin"/>
</dbReference>
<protein>
    <recommendedName>
        <fullName evidence="6">B-like cyclin</fullName>
    </recommendedName>
</protein>
<comment type="subunit">
    <text evidence="2">Interacts with the CDC2 protein kinase to form a serine/threonine kinase holoenzyme complex also known as maturation promoting factor (MPF). The cyclin subunit imparts substrate specificity to the complex.</text>
</comment>
<keyword evidence="5" id="KW-0131">Cell cycle</keyword>
<keyword evidence="11" id="KW-1185">Reference proteome</keyword>
<dbReference type="EMBL" id="CM007366">
    <property type="protein sequence ID" value="OIW10916.1"/>
    <property type="molecule type" value="Genomic_DNA"/>
</dbReference>
<dbReference type="InterPro" id="IPR036915">
    <property type="entry name" value="Cyclin-like_sf"/>
</dbReference>
<evidence type="ECO:0000256" key="4">
    <source>
        <dbReference type="ARBA" id="ARBA00023127"/>
    </source>
</evidence>
<dbReference type="Gene3D" id="1.10.472.10">
    <property type="entry name" value="Cyclin-like"/>
    <property type="match status" value="2"/>
</dbReference>
<sequence length="318" mass="35797">MGSSGISISLSSLMCEEGGASFLVEYDENTSIDSLYNPCFILDDEEKYIEYLFTQEMGFLSPSCPGLSSNHDCSNRFWLRSARLDAIDWIFITQAKFGFKVHTAYLSITYLDQFLSKRSIDESKPWAIKLLSVACLSLAAKMEEQNVPSLSEYPSEEYRFQNRVIKNMEIMILSTLEWKMGSVTPFPYLHYFVTKFCPGSRPETIITKAIDYIVALVKDINLMDQRPSIIASAAVLAAFDATLTRNAIDLMISAISSWGNIESEKKRNKVKTPSSNLFSTHSTSTCVVENPFDTSSGTKRKHPFENSKSCPGQKLHRP</sequence>
<gene>
    <name evidence="10" type="ORF">TanjilG_27862</name>
</gene>
<evidence type="ECO:0000256" key="3">
    <source>
        <dbReference type="ARBA" id="ARBA00022618"/>
    </source>
</evidence>
<dbReference type="Proteomes" id="UP000188354">
    <property type="component" value="Chromosome LG06"/>
</dbReference>
<feature type="domain" description="Cyclin-like" evidence="9">
    <location>
        <begin position="88"/>
        <end position="174"/>
    </location>
</feature>
<dbReference type="SMART" id="SM00385">
    <property type="entry name" value="CYCLIN"/>
    <property type="match status" value="1"/>
</dbReference>
<dbReference type="InterPro" id="IPR006671">
    <property type="entry name" value="Cyclin_N"/>
</dbReference>
<evidence type="ECO:0000313" key="11">
    <source>
        <dbReference type="Proteomes" id="UP000188354"/>
    </source>
</evidence>
<dbReference type="Pfam" id="PF00134">
    <property type="entry name" value="Cyclin_N"/>
    <property type="match status" value="1"/>
</dbReference>
<proteinExistence type="inferred from homology"/>
<evidence type="ECO:0000256" key="5">
    <source>
        <dbReference type="ARBA" id="ARBA00023306"/>
    </source>
</evidence>
<evidence type="ECO:0000256" key="7">
    <source>
        <dbReference type="RuleBase" id="RU000383"/>
    </source>
</evidence>
<dbReference type="CDD" id="cd20544">
    <property type="entry name" value="CYCLIN_AtCycD-like_rpt2"/>
    <property type="match status" value="1"/>
</dbReference>
<feature type="region of interest" description="Disordered" evidence="8">
    <location>
        <begin position="287"/>
        <end position="318"/>
    </location>
</feature>
<dbReference type="Gramene" id="OIW10916">
    <property type="protein sequence ID" value="OIW10916"/>
    <property type="gene ID" value="TanjilG_27862"/>
</dbReference>
<evidence type="ECO:0000313" key="10">
    <source>
        <dbReference type="EMBL" id="OIW10916.1"/>
    </source>
</evidence>
<evidence type="ECO:0000256" key="1">
    <source>
        <dbReference type="ARBA" id="ARBA00009065"/>
    </source>
</evidence>
<dbReference type="CDD" id="cd20543">
    <property type="entry name" value="CYCLIN_AtCycD-like_rpt1"/>
    <property type="match status" value="1"/>
</dbReference>
<keyword evidence="4 7" id="KW-0195">Cyclin</keyword>
<dbReference type="GO" id="GO:0051301">
    <property type="term" value="P:cell division"/>
    <property type="evidence" value="ECO:0007669"/>
    <property type="project" value="UniProtKB-KW"/>
</dbReference>
<name>A0A4P1RHP0_LUPAN</name>
<evidence type="ECO:0000256" key="2">
    <source>
        <dbReference type="ARBA" id="ARBA00011177"/>
    </source>
</evidence>
<feature type="compositionally biased region" description="Polar residues" evidence="8">
    <location>
        <begin position="287"/>
        <end position="297"/>
    </location>
</feature>
<keyword evidence="3" id="KW-0132">Cell division</keyword>
<organism evidence="10 11">
    <name type="scientific">Lupinus angustifolius</name>
    <name type="common">Narrow-leaved blue lupine</name>
    <dbReference type="NCBI Taxonomy" id="3871"/>
    <lineage>
        <taxon>Eukaryota</taxon>
        <taxon>Viridiplantae</taxon>
        <taxon>Streptophyta</taxon>
        <taxon>Embryophyta</taxon>
        <taxon>Tracheophyta</taxon>
        <taxon>Spermatophyta</taxon>
        <taxon>Magnoliopsida</taxon>
        <taxon>eudicotyledons</taxon>
        <taxon>Gunneridae</taxon>
        <taxon>Pentapetalae</taxon>
        <taxon>rosids</taxon>
        <taxon>fabids</taxon>
        <taxon>Fabales</taxon>
        <taxon>Fabaceae</taxon>
        <taxon>Papilionoideae</taxon>
        <taxon>50 kb inversion clade</taxon>
        <taxon>genistoids sensu lato</taxon>
        <taxon>core genistoids</taxon>
        <taxon>Genisteae</taxon>
        <taxon>Lupinus</taxon>
    </lineage>
</organism>
<evidence type="ECO:0000259" key="9">
    <source>
        <dbReference type="SMART" id="SM00385"/>
    </source>
</evidence>
<dbReference type="PANTHER" id="PTHR10177">
    <property type="entry name" value="CYCLINS"/>
    <property type="match status" value="1"/>
</dbReference>
<dbReference type="InterPro" id="IPR013763">
    <property type="entry name" value="Cyclin-like_dom"/>
</dbReference>
<comment type="similarity">
    <text evidence="1">Belongs to the cyclin family. Cyclin D subfamily.</text>
</comment>
<evidence type="ECO:0000256" key="6">
    <source>
        <dbReference type="ARBA" id="ARBA00032263"/>
    </source>
</evidence>
<reference evidence="10 11" key="1">
    <citation type="journal article" date="2017" name="Plant Biotechnol. J.">
        <title>A comprehensive draft genome sequence for lupin (Lupinus angustifolius), an emerging health food: insights into plant-microbe interactions and legume evolution.</title>
        <authorList>
            <person name="Hane J.K."/>
            <person name="Ming Y."/>
            <person name="Kamphuis L.G."/>
            <person name="Nelson M.N."/>
            <person name="Garg G."/>
            <person name="Atkins C.A."/>
            <person name="Bayer P.E."/>
            <person name="Bravo A."/>
            <person name="Bringans S."/>
            <person name="Cannon S."/>
            <person name="Edwards D."/>
            <person name="Foley R."/>
            <person name="Gao L.L."/>
            <person name="Harrison M.J."/>
            <person name="Huang W."/>
            <person name="Hurgobin B."/>
            <person name="Li S."/>
            <person name="Liu C.W."/>
            <person name="McGrath A."/>
            <person name="Morahan G."/>
            <person name="Murray J."/>
            <person name="Weller J."/>
            <person name="Jian J."/>
            <person name="Singh K.B."/>
        </authorList>
    </citation>
    <scope>NUCLEOTIDE SEQUENCE [LARGE SCALE GENOMIC DNA]</scope>
    <source>
        <strain evidence="11">cv. Tanjil</strain>
        <tissue evidence="10">Whole plant</tissue>
    </source>
</reference>
<dbReference type="SUPFAM" id="SSF47954">
    <property type="entry name" value="Cyclin-like"/>
    <property type="match status" value="1"/>
</dbReference>
<dbReference type="FunFam" id="1.10.472.10:FF:000069">
    <property type="entry name" value="Cyclin-D5-1"/>
    <property type="match status" value="1"/>
</dbReference>